<dbReference type="InterPro" id="IPR004843">
    <property type="entry name" value="Calcineurin-like_PHP"/>
</dbReference>
<keyword evidence="1" id="KW-0812">Transmembrane</keyword>
<dbReference type="InParanoid" id="A2ERY2"/>
<evidence type="ECO:0000313" key="4">
    <source>
        <dbReference type="Proteomes" id="UP000001542"/>
    </source>
</evidence>
<dbReference type="InterPro" id="IPR029052">
    <property type="entry name" value="Metallo-depent_PP-like"/>
</dbReference>
<accession>A2ERY2</accession>
<dbReference type="AlphaFoldDB" id="A2ERY2"/>
<dbReference type="Gene3D" id="3.60.21.10">
    <property type="match status" value="1"/>
</dbReference>
<feature type="domain" description="Calcineurin-like phosphoesterase" evidence="2">
    <location>
        <begin position="53"/>
        <end position="261"/>
    </location>
</feature>
<evidence type="ECO:0000256" key="1">
    <source>
        <dbReference type="SAM" id="Phobius"/>
    </source>
</evidence>
<feature type="transmembrane region" description="Helical" evidence="1">
    <location>
        <begin position="415"/>
        <end position="436"/>
    </location>
</feature>
<dbReference type="VEuPathDB" id="TrichDB:TVAG_233130"/>
<evidence type="ECO:0000259" key="2">
    <source>
        <dbReference type="Pfam" id="PF00149"/>
    </source>
</evidence>
<dbReference type="GO" id="GO:0016787">
    <property type="term" value="F:hydrolase activity"/>
    <property type="evidence" value="ECO:0007669"/>
    <property type="project" value="InterPro"/>
</dbReference>
<evidence type="ECO:0000313" key="3">
    <source>
        <dbReference type="EMBL" id="EAY04577.1"/>
    </source>
</evidence>
<keyword evidence="1" id="KW-1133">Transmembrane helix</keyword>
<feature type="transmembrane region" description="Helical" evidence="1">
    <location>
        <begin position="572"/>
        <end position="591"/>
    </location>
</feature>
<feature type="transmembrane region" description="Helical" evidence="1">
    <location>
        <begin position="541"/>
        <end position="560"/>
    </location>
</feature>
<dbReference type="KEGG" id="tva:4762440"/>
<protein>
    <submittedName>
        <fullName evidence="3">Ser/Thr protein phosphatase, putative</fullName>
    </submittedName>
</protein>
<dbReference type="RefSeq" id="XP_001316800.1">
    <property type="nucleotide sequence ID" value="XM_001316765.1"/>
</dbReference>
<dbReference type="SUPFAM" id="SSF56300">
    <property type="entry name" value="Metallo-dependent phosphatases"/>
    <property type="match status" value="1"/>
</dbReference>
<feature type="transmembrane region" description="Helical" evidence="1">
    <location>
        <begin position="466"/>
        <end position="483"/>
    </location>
</feature>
<dbReference type="Pfam" id="PF00149">
    <property type="entry name" value="Metallophos"/>
    <property type="match status" value="1"/>
</dbReference>
<dbReference type="EMBL" id="DS113471">
    <property type="protein sequence ID" value="EAY04577.1"/>
    <property type="molecule type" value="Genomic_DNA"/>
</dbReference>
<dbReference type="STRING" id="5722.A2ERY2"/>
<dbReference type="Proteomes" id="UP000001542">
    <property type="component" value="Unassembled WGS sequence"/>
</dbReference>
<keyword evidence="1" id="KW-0472">Membrane</keyword>
<reference evidence="3" key="2">
    <citation type="journal article" date="2007" name="Science">
        <title>Draft genome sequence of the sexually transmitted pathogen Trichomonas vaginalis.</title>
        <authorList>
            <person name="Carlton J.M."/>
            <person name="Hirt R.P."/>
            <person name="Silva J.C."/>
            <person name="Delcher A.L."/>
            <person name="Schatz M."/>
            <person name="Zhao Q."/>
            <person name="Wortman J.R."/>
            <person name="Bidwell S.L."/>
            <person name="Alsmark U.C.M."/>
            <person name="Besteiro S."/>
            <person name="Sicheritz-Ponten T."/>
            <person name="Noel C.J."/>
            <person name="Dacks J.B."/>
            <person name="Foster P.G."/>
            <person name="Simillion C."/>
            <person name="Van de Peer Y."/>
            <person name="Miranda-Saavedra D."/>
            <person name="Barton G.J."/>
            <person name="Westrop G.D."/>
            <person name="Mueller S."/>
            <person name="Dessi D."/>
            <person name="Fiori P.L."/>
            <person name="Ren Q."/>
            <person name="Paulsen I."/>
            <person name="Zhang H."/>
            <person name="Bastida-Corcuera F.D."/>
            <person name="Simoes-Barbosa A."/>
            <person name="Brown M.T."/>
            <person name="Hayes R.D."/>
            <person name="Mukherjee M."/>
            <person name="Okumura C.Y."/>
            <person name="Schneider R."/>
            <person name="Smith A.J."/>
            <person name="Vanacova S."/>
            <person name="Villalvazo M."/>
            <person name="Haas B.J."/>
            <person name="Pertea M."/>
            <person name="Feldblyum T.V."/>
            <person name="Utterback T.R."/>
            <person name="Shu C.L."/>
            <person name="Osoegawa K."/>
            <person name="de Jong P.J."/>
            <person name="Hrdy I."/>
            <person name="Horvathova L."/>
            <person name="Zubacova Z."/>
            <person name="Dolezal P."/>
            <person name="Malik S.B."/>
            <person name="Logsdon J.M. Jr."/>
            <person name="Henze K."/>
            <person name="Gupta A."/>
            <person name="Wang C.C."/>
            <person name="Dunne R.L."/>
            <person name="Upcroft J.A."/>
            <person name="Upcroft P."/>
            <person name="White O."/>
            <person name="Salzberg S.L."/>
            <person name="Tang P."/>
            <person name="Chiu C.-H."/>
            <person name="Lee Y.-S."/>
            <person name="Embley T.M."/>
            <person name="Coombs G.H."/>
            <person name="Mottram J.C."/>
            <person name="Tachezy J."/>
            <person name="Fraser-Liggett C.M."/>
            <person name="Johnson P.J."/>
        </authorList>
    </citation>
    <scope>NUCLEOTIDE SEQUENCE [LARGE SCALE GENOMIC DNA]</scope>
    <source>
        <strain evidence="3">G3</strain>
    </source>
</reference>
<name>A2ERY2_TRIV3</name>
<gene>
    <name evidence="3" type="ORF">TVAG_233130</name>
</gene>
<dbReference type="PANTHER" id="PTHR14795:SF0">
    <property type="entry name" value="TRANSMEMBRANE PROTEIN 62"/>
    <property type="match status" value="1"/>
</dbReference>
<proteinExistence type="predicted"/>
<dbReference type="PANTHER" id="PTHR14795">
    <property type="entry name" value="HELICASE RELATED"/>
    <property type="match status" value="1"/>
</dbReference>
<dbReference type="VEuPathDB" id="TrichDB:TVAGG3_0486580"/>
<organism evidence="3 4">
    <name type="scientific">Trichomonas vaginalis (strain ATCC PRA-98 / G3)</name>
    <dbReference type="NCBI Taxonomy" id="412133"/>
    <lineage>
        <taxon>Eukaryota</taxon>
        <taxon>Metamonada</taxon>
        <taxon>Parabasalia</taxon>
        <taxon>Trichomonadida</taxon>
        <taxon>Trichomonadidae</taxon>
        <taxon>Trichomonas</taxon>
    </lineage>
</organism>
<keyword evidence="4" id="KW-1185">Reference proteome</keyword>
<dbReference type="OrthoDB" id="27234at2759"/>
<reference evidence="3" key="1">
    <citation type="submission" date="2006-10" db="EMBL/GenBank/DDBJ databases">
        <authorList>
            <person name="Amadeo P."/>
            <person name="Zhao Q."/>
            <person name="Wortman J."/>
            <person name="Fraser-Liggett C."/>
            <person name="Carlton J."/>
        </authorList>
    </citation>
    <scope>NUCLEOTIDE SEQUENCE</scope>
    <source>
        <strain evidence="3">G3</strain>
    </source>
</reference>
<feature type="transmembrane region" description="Helical" evidence="1">
    <location>
        <begin position="507"/>
        <end position="532"/>
    </location>
</feature>
<sequence length="603" mass="70414">MWKRLISFALYPALMGITLVLLMAHQYMTTNSGIIPLEPGFTEFNYSSDPKYIVQISDIHYSPCYDTENPLRTVFSIAQEQLKSDFVVLSGDMTDNYNKCTKPACSSPVLDHWIGYERALNASKLDQETIFEVLGNHDMWGIYEFNENQYCSKFVRSFNKSNFYSYSQTKNGLRVVAFQPQDFPSGHGPNCFMPIYRSHMIDKFQEEIEKLNDEKIDTIVVSHFPRETCLNFYTKSKKGETFSSLLKKHNVLAHITGHTHPKRIEVRHIDGDYVEFTSSAFKRVHGFVLLTIDNGQVNYEFKDLYYGKDYAILTSPSPSKFQRFTLKNEKIPIRLISFSGSKDKNFTVSGAVNGKLSFEKFLKENVAIYSLKNAAFKKGENYLKISGDYDYEMNLTVGTTAGPFREPRIVNVSIWWMHLISFFFYSYLVLIVIGFWRKFNTKGHEILLGPLTIGNIIYQTRFDYKLLMTIFFVWPFILPTMFYQTQNRLSSLWIFGMMVSGRVSFDLFGYLAVIFYHVTVYLIFIDVSVLIVKQKFAFSKIWCDLFINTFLFLLGSLFWYRYGTDIGYKYYWISSFTFSIIPICFIFLAISEHKFNNRRFKID</sequence>